<name>A0A7S8FEP0_9BACT</name>
<dbReference type="CDD" id="cd00164">
    <property type="entry name" value="S1_like"/>
    <property type="match status" value="1"/>
</dbReference>
<organism evidence="1 2">
    <name type="scientific">Candidatus Nitrospira kreftii</name>
    <dbReference type="NCBI Taxonomy" id="2652173"/>
    <lineage>
        <taxon>Bacteria</taxon>
        <taxon>Pseudomonadati</taxon>
        <taxon>Nitrospirota</taxon>
        <taxon>Nitrospiria</taxon>
        <taxon>Nitrospirales</taxon>
        <taxon>Nitrospiraceae</taxon>
        <taxon>Nitrospira</taxon>
    </lineage>
</organism>
<dbReference type="AlphaFoldDB" id="A0A7S8FEP0"/>
<gene>
    <name evidence="1" type="ORF">Nkreftii_002178</name>
</gene>
<reference evidence="1 2" key="1">
    <citation type="journal article" date="2020" name="ISME J.">
        <title>Enrichment and physiological characterization of a novel comammox Nitrospira indicates ammonium inhibition of complete nitrification.</title>
        <authorList>
            <person name="Sakoula D."/>
            <person name="Koch H."/>
            <person name="Frank J."/>
            <person name="Jetten M.S.M."/>
            <person name="van Kessel M.A.H.J."/>
            <person name="Lucker S."/>
        </authorList>
    </citation>
    <scope>NUCLEOTIDE SEQUENCE [LARGE SCALE GENOMIC DNA]</scope>
    <source>
        <strain evidence="1">Comreactor17</strain>
    </source>
</reference>
<dbReference type="Proteomes" id="UP000593737">
    <property type="component" value="Chromosome"/>
</dbReference>
<proteinExistence type="predicted"/>
<protein>
    <recommendedName>
        <fullName evidence="3">DUF5666 domain-containing protein</fullName>
    </recommendedName>
</protein>
<evidence type="ECO:0008006" key="3">
    <source>
        <dbReference type="Google" id="ProtNLM"/>
    </source>
</evidence>
<evidence type="ECO:0000313" key="1">
    <source>
        <dbReference type="EMBL" id="QPD04404.1"/>
    </source>
</evidence>
<dbReference type="KEGG" id="nkf:Nkreftii_002178"/>
<sequence>MKSFTLAILTWCLFILAAFIGFVDRAEAQNEPSPSDNMKTFSTTDQTGFKESRYRGKVVRVDASEVVITTKEGEEISLHRDETTKAAGKIKQGDMIEVQVNDQHHILSMKPFSQNEMRKTNAGTKK</sequence>
<dbReference type="EMBL" id="CP047423">
    <property type="protein sequence ID" value="QPD04404.1"/>
    <property type="molecule type" value="Genomic_DNA"/>
</dbReference>
<accession>A0A7S8FEP0</accession>
<evidence type="ECO:0000313" key="2">
    <source>
        <dbReference type="Proteomes" id="UP000593737"/>
    </source>
</evidence>